<evidence type="ECO:0000256" key="3">
    <source>
        <dbReference type="ARBA" id="ARBA00022448"/>
    </source>
</evidence>
<dbReference type="PRINTS" id="PR01651">
    <property type="entry name" value="SECGEXPORT"/>
</dbReference>
<evidence type="ECO:0000313" key="12">
    <source>
        <dbReference type="EMBL" id="WNG48867.1"/>
    </source>
</evidence>
<evidence type="ECO:0000256" key="4">
    <source>
        <dbReference type="ARBA" id="ARBA00022475"/>
    </source>
</evidence>
<evidence type="ECO:0000256" key="9">
    <source>
        <dbReference type="ARBA" id="ARBA00023136"/>
    </source>
</evidence>
<dbReference type="InterPro" id="IPR004692">
    <property type="entry name" value="SecG"/>
</dbReference>
<keyword evidence="9 10" id="KW-0472">Membrane</keyword>
<feature type="compositionally biased region" description="Low complexity" evidence="11">
    <location>
        <begin position="85"/>
        <end position="110"/>
    </location>
</feature>
<organism evidence="12 13">
    <name type="scientific">Archangium minus</name>
    <dbReference type="NCBI Taxonomy" id="83450"/>
    <lineage>
        <taxon>Bacteria</taxon>
        <taxon>Pseudomonadati</taxon>
        <taxon>Myxococcota</taxon>
        <taxon>Myxococcia</taxon>
        <taxon>Myxococcales</taxon>
        <taxon>Cystobacterineae</taxon>
        <taxon>Archangiaceae</taxon>
        <taxon>Archangium</taxon>
    </lineage>
</organism>
<keyword evidence="6 10" id="KW-0653">Protein transport</keyword>
<evidence type="ECO:0000256" key="11">
    <source>
        <dbReference type="SAM" id="MobiDB-lite"/>
    </source>
</evidence>
<dbReference type="Pfam" id="PF03840">
    <property type="entry name" value="SecG"/>
    <property type="match status" value="1"/>
</dbReference>
<dbReference type="PANTHER" id="PTHR34182">
    <property type="entry name" value="PROTEIN-EXPORT MEMBRANE PROTEIN SECG"/>
    <property type="match status" value="1"/>
</dbReference>
<feature type="compositionally biased region" description="Low complexity" evidence="11">
    <location>
        <begin position="118"/>
        <end position="146"/>
    </location>
</feature>
<keyword evidence="4 10" id="KW-1003">Cell membrane</keyword>
<keyword evidence="5 10" id="KW-0812">Transmembrane</keyword>
<evidence type="ECO:0000256" key="2">
    <source>
        <dbReference type="ARBA" id="ARBA00008445"/>
    </source>
</evidence>
<evidence type="ECO:0000256" key="7">
    <source>
        <dbReference type="ARBA" id="ARBA00022989"/>
    </source>
</evidence>
<keyword evidence="8 10" id="KW-0811">Translocation</keyword>
<evidence type="ECO:0000256" key="5">
    <source>
        <dbReference type="ARBA" id="ARBA00022692"/>
    </source>
</evidence>
<dbReference type="PANTHER" id="PTHR34182:SF1">
    <property type="entry name" value="PROTEIN-EXPORT MEMBRANE PROTEIN SECG"/>
    <property type="match status" value="1"/>
</dbReference>
<evidence type="ECO:0000256" key="8">
    <source>
        <dbReference type="ARBA" id="ARBA00023010"/>
    </source>
</evidence>
<evidence type="ECO:0000256" key="1">
    <source>
        <dbReference type="ARBA" id="ARBA00004651"/>
    </source>
</evidence>
<comment type="function">
    <text evidence="10">Involved in protein export. Participates in an early event of protein translocation.</text>
</comment>
<evidence type="ECO:0000256" key="6">
    <source>
        <dbReference type="ARBA" id="ARBA00022927"/>
    </source>
</evidence>
<protein>
    <recommendedName>
        <fullName evidence="10">Protein-export membrane protein SecG</fullName>
    </recommendedName>
</protein>
<dbReference type="RefSeq" id="WP_395806533.1">
    <property type="nucleotide sequence ID" value="NZ_CP043494.1"/>
</dbReference>
<dbReference type="NCBIfam" id="TIGR00810">
    <property type="entry name" value="secG"/>
    <property type="match status" value="1"/>
</dbReference>
<feature type="region of interest" description="Disordered" evidence="11">
    <location>
        <begin position="83"/>
        <end position="158"/>
    </location>
</feature>
<accession>A0ABY9X0E5</accession>
<dbReference type="EMBL" id="CP043494">
    <property type="protein sequence ID" value="WNG48867.1"/>
    <property type="molecule type" value="Genomic_DNA"/>
</dbReference>
<feature type="transmembrane region" description="Helical" evidence="10">
    <location>
        <begin position="55"/>
        <end position="75"/>
    </location>
</feature>
<feature type="compositionally biased region" description="Pro residues" evidence="11">
    <location>
        <begin position="147"/>
        <end position="158"/>
    </location>
</feature>
<evidence type="ECO:0000256" key="10">
    <source>
        <dbReference type="RuleBase" id="RU365087"/>
    </source>
</evidence>
<gene>
    <name evidence="12" type="primary">secG</name>
    <name evidence="12" type="ORF">F0U60_35715</name>
</gene>
<proteinExistence type="inferred from homology"/>
<sequence>MLTFVTIVHVLLCVFMIFVILLQPGKDAGMGSALGGGAATSAFGGRGATTFLTKVTGICAALFFLTSLGLSFVGMRTSVAAGSLAQPAATQPAQVPQQGTAQPGAGAPPAGQIPPANPQEAAPSSGAAPAQQQAPGAPSTVEQPRPAETPAPAPAPAQ</sequence>
<keyword evidence="7 10" id="KW-1133">Transmembrane helix</keyword>
<reference evidence="12 13" key="1">
    <citation type="submission" date="2019-08" db="EMBL/GenBank/DDBJ databases">
        <title>Archangium and Cystobacter genomes.</title>
        <authorList>
            <person name="Chen I.-C.K."/>
            <person name="Wielgoss S."/>
        </authorList>
    </citation>
    <scope>NUCLEOTIDE SEQUENCE [LARGE SCALE GENOMIC DNA]</scope>
    <source>
        <strain evidence="12 13">Cbm 6</strain>
    </source>
</reference>
<evidence type="ECO:0000313" key="13">
    <source>
        <dbReference type="Proteomes" id="UP001611383"/>
    </source>
</evidence>
<comment type="similarity">
    <text evidence="2 10">Belongs to the SecG family.</text>
</comment>
<keyword evidence="13" id="KW-1185">Reference proteome</keyword>
<name>A0ABY9X0E5_9BACT</name>
<comment type="subcellular location">
    <subcellularLocation>
        <location evidence="1 10">Cell membrane</location>
        <topology evidence="1 10">Multi-pass membrane protein</topology>
    </subcellularLocation>
</comment>
<keyword evidence="3 10" id="KW-0813">Transport</keyword>
<dbReference type="Proteomes" id="UP001611383">
    <property type="component" value="Chromosome"/>
</dbReference>
<feature type="transmembrane region" description="Helical" evidence="10">
    <location>
        <begin position="6"/>
        <end position="22"/>
    </location>
</feature>